<organism evidence="2 3">
    <name type="scientific">Stylosanthes scabra</name>
    <dbReference type="NCBI Taxonomy" id="79078"/>
    <lineage>
        <taxon>Eukaryota</taxon>
        <taxon>Viridiplantae</taxon>
        <taxon>Streptophyta</taxon>
        <taxon>Embryophyta</taxon>
        <taxon>Tracheophyta</taxon>
        <taxon>Spermatophyta</taxon>
        <taxon>Magnoliopsida</taxon>
        <taxon>eudicotyledons</taxon>
        <taxon>Gunneridae</taxon>
        <taxon>Pentapetalae</taxon>
        <taxon>rosids</taxon>
        <taxon>fabids</taxon>
        <taxon>Fabales</taxon>
        <taxon>Fabaceae</taxon>
        <taxon>Papilionoideae</taxon>
        <taxon>50 kb inversion clade</taxon>
        <taxon>dalbergioids sensu lato</taxon>
        <taxon>Dalbergieae</taxon>
        <taxon>Pterocarpus clade</taxon>
        <taxon>Stylosanthes</taxon>
    </lineage>
</organism>
<dbReference type="Proteomes" id="UP001341840">
    <property type="component" value="Unassembled WGS sequence"/>
</dbReference>
<dbReference type="EMBL" id="JASCZI010272358">
    <property type="protein sequence ID" value="MED6221856.1"/>
    <property type="molecule type" value="Genomic_DNA"/>
</dbReference>
<protein>
    <submittedName>
        <fullName evidence="2">Uncharacterized protein</fullName>
    </submittedName>
</protein>
<feature type="compositionally biased region" description="Polar residues" evidence="1">
    <location>
        <begin position="72"/>
        <end position="96"/>
    </location>
</feature>
<reference evidence="2 3" key="1">
    <citation type="journal article" date="2023" name="Plants (Basel)">
        <title>Bridging the Gap: Combining Genomics and Transcriptomics Approaches to Understand Stylosanthes scabra, an Orphan Legume from the Brazilian Caatinga.</title>
        <authorList>
            <person name="Ferreira-Neto J.R.C."/>
            <person name="da Silva M.D."/>
            <person name="Binneck E."/>
            <person name="de Melo N.F."/>
            <person name="da Silva R.H."/>
            <person name="de Melo A.L.T.M."/>
            <person name="Pandolfi V."/>
            <person name="Bustamante F.O."/>
            <person name="Brasileiro-Vidal A.C."/>
            <person name="Benko-Iseppon A.M."/>
        </authorList>
    </citation>
    <scope>NUCLEOTIDE SEQUENCE [LARGE SCALE GENOMIC DNA]</scope>
    <source>
        <tissue evidence="2">Leaves</tissue>
    </source>
</reference>
<feature type="compositionally biased region" description="Basic and acidic residues" evidence="1">
    <location>
        <begin position="38"/>
        <end position="49"/>
    </location>
</feature>
<evidence type="ECO:0000313" key="3">
    <source>
        <dbReference type="Proteomes" id="UP001341840"/>
    </source>
</evidence>
<sequence length="96" mass="10811">MKREFLTMILLAMNNDSFLNRIPRPILTSMPQHTAAKSRQDVTPRRTEPKTASQTQTERDPEAGEALVLSTGYVQGVQNPDHSAESVRTPTRSYKI</sequence>
<feature type="region of interest" description="Disordered" evidence="1">
    <location>
        <begin position="26"/>
        <end position="96"/>
    </location>
</feature>
<keyword evidence="3" id="KW-1185">Reference proteome</keyword>
<accession>A0ABU6ZIS3</accession>
<gene>
    <name evidence="2" type="ORF">PIB30_058755</name>
</gene>
<proteinExistence type="predicted"/>
<comment type="caution">
    <text evidence="2">The sequence shown here is derived from an EMBL/GenBank/DDBJ whole genome shotgun (WGS) entry which is preliminary data.</text>
</comment>
<evidence type="ECO:0000313" key="2">
    <source>
        <dbReference type="EMBL" id="MED6221856.1"/>
    </source>
</evidence>
<evidence type="ECO:0000256" key="1">
    <source>
        <dbReference type="SAM" id="MobiDB-lite"/>
    </source>
</evidence>
<name>A0ABU6ZIS3_9FABA</name>